<organism evidence="2 3">
    <name type="scientific">Dactylonectria macrodidyma</name>
    <dbReference type="NCBI Taxonomy" id="307937"/>
    <lineage>
        <taxon>Eukaryota</taxon>
        <taxon>Fungi</taxon>
        <taxon>Dikarya</taxon>
        <taxon>Ascomycota</taxon>
        <taxon>Pezizomycotina</taxon>
        <taxon>Sordariomycetes</taxon>
        <taxon>Hypocreomycetidae</taxon>
        <taxon>Hypocreales</taxon>
        <taxon>Nectriaceae</taxon>
        <taxon>Dactylonectria</taxon>
    </lineage>
</organism>
<reference evidence="2" key="1">
    <citation type="journal article" date="2021" name="Nat. Commun.">
        <title>Genetic determinants of endophytism in the Arabidopsis root mycobiome.</title>
        <authorList>
            <person name="Mesny F."/>
            <person name="Miyauchi S."/>
            <person name="Thiergart T."/>
            <person name="Pickel B."/>
            <person name="Atanasova L."/>
            <person name="Karlsson M."/>
            <person name="Huettel B."/>
            <person name="Barry K.W."/>
            <person name="Haridas S."/>
            <person name="Chen C."/>
            <person name="Bauer D."/>
            <person name="Andreopoulos W."/>
            <person name="Pangilinan J."/>
            <person name="LaButti K."/>
            <person name="Riley R."/>
            <person name="Lipzen A."/>
            <person name="Clum A."/>
            <person name="Drula E."/>
            <person name="Henrissat B."/>
            <person name="Kohler A."/>
            <person name="Grigoriev I.V."/>
            <person name="Martin F.M."/>
            <person name="Hacquard S."/>
        </authorList>
    </citation>
    <scope>NUCLEOTIDE SEQUENCE</scope>
    <source>
        <strain evidence="2">MPI-CAGE-AT-0147</strain>
    </source>
</reference>
<dbReference type="AlphaFoldDB" id="A0A9P9F4J0"/>
<evidence type="ECO:0000256" key="1">
    <source>
        <dbReference type="SAM" id="MobiDB-lite"/>
    </source>
</evidence>
<dbReference type="OrthoDB" id="4867305at2759"/>
<evidence type="ECO:0000313" key="2">
    <source>
        <dbReference type="EMBL" id="KAH7152824.1"/>
    </source>
</evidence>
<sequence length="440" mass="49195">MSVHAPHQREFTHAFRVLPGLKQFAPTFAPRSLLYSKPGSYVRQIKPQTVGTDLQSIYHDLGVIVFAGAPVVQVERIGYLIRKVIHFGPTLKRVYYKKLPSKVNTWRIPTEDWHIDANHNTEIGYLSSDALVEFSKTLAYRWANNTLDHMEAEGSDINHNTVSFREHHFSIKQTPSDSGIINKTVNGPRRLPIDAVIQAAVQPKLPQIGFHMLFYAAGTGRLVGESTISLNFYYKKDKKLELLNRNLRRIWDASPYDRARNLTSAEMVNKTLWSLEHETWAPQSNAVAGPETAAQAEYRRENEANALARRKAKAEAEAKAAAHVGGYEETYAKLKVGDEAVEIQADTKKVDEVIEVQADTKTAANEVVEIQAAIKTADQVIEIQADIKNVDEIIETQADTNEVRTRNEDSEIQADTKAGVEDVDAKTGEAESEPKTKPGN</sequence>
<feature type="region of interest" description="Disordered" evidence="1">
    <location>
        <begin position="399"/>
        <end position="440"/>
    </location>
</feature>
<protein>
    <submittedName>
        <fullName evidence="2">Uncharacterized protein</fullName>
    </submittedName>
</protein>
<dbReference type="Proteomes" id="UP000738349">
    <property type="component" value="Unassembled WGS sequence"/>
</dbReference>
<keyword evidence="3" id="KW-1185">Reference proteome</keyword>
<proteinExistence type="predicted"/>
<accession>A0A9P9F4J0</accession>
<feature type="compositionally biased region" description="Basic and acidic residues" evidence="1">
    <location>
        <begin position="418"/>
        <end position="440"/>
    </location>
</feature>
<evidence type="ECO:0000313" key="3">
    <source>
        <dbReference type="Proteomes" id="UP000738349"/>
    </source>
</evidence>
<dbReference type="EMBL" id="JAGMUV010000006">
    <property type="protein sequence ID" value="KAH7152824.1"/>
    <property type="molecule type" value="Genomic_DNA"/>
</dbReference>
<name>A0A9P9F4J0_9HYPO</name>
<gene>
    <name evidence="2" type="ORF">EDB81DRAFT_881783</name>
</gene>
<comment type="caution">
    <text evidence="2">The sequence shown here is derived from an EMBL/GenBank/DDBJ whole genome shotgun (WGS) entry which is preliminary data.</text>
</comment>